<evidence type="ECO:0000259" key="9">
    <source>
        <dbReference type="PROSITE" id="PS50238"/>
    </source>
</evidence>
<dbReference type="OrthoDB" id="7862313at2759"/>
<evidence type="ECO:0000313" key="12">
    <source>
        <dbReference type="Proteomes" id="UP000070412"/>
    </source>
</evidence>
<dbReference type="Gene3D" id="2.60.40.10">
    <property type="entry name" value="Immunoglobulins"/>
    <property type="match status" value="1"/>
</dbReference>
<evidence type="ECO:0000313" key="10">
    <source>
        <dbReference type="EMBL" id="KAF7494947.1"/>
    </source>
</evidence>
<dbReference type="SUPFAM" id="SSF56219">
    <property type="entry name" value="DNase I-like"/>
    <property type="match status" value="1"/>
</dbReference>
<dbReference type="PANTHER" id="PTHR11200:SF300">
    <property type="entry name" value="TYPE II INOSITOL 1,4,5-TRISPHOSPHATE 5-PHOSPHATASE"/>
    <property type="match status" value="1"/>
</dbReference>
<dbReference type="GO" id="GO:0004439">
    <property type="term" value="F:phosphatidylinositol-4,5-bisphosphate 5-phosphatase activity"/>
    <property type="evidence" value="ECO:0007669"/>
    <property type="project" value="TreeGrafter"/>
</dbReference>
<reference evidence="12" key="1">
    <citation type="journal article" date="2020" name="PLoS Negl. Trop. Dis.">
        <title>High-quality nuclear genome for Sarcoptes scabiei-A critical resource for a neglected parasite.</title>
        <authorList>
            <person name="Korhonen P.K."/>
            <person name="Gasser R.B."/>
            <person name="Ma G."/>
            <person name="Wang T."/>
            <person name="Stroehlein A.J."/>
            <person name="Young N.D."/>
            <person name="Ang C.S."/>
            <person name="Fernando D.D."/>
            <person name="Lu H.C."/>
            <person name="Taylor S."/>
            <person name="Reynolds S.L."/>
            <person name="Mofiz E."/>
            <person name="Najaraj S.H."/>
            <person name="Gowda H."/>
            <person name="Madugundu A."/>
            <person name="Renuse S."/>
            <person name="Holt D."/>
            <person name="Pandey A."/>
            <person name="Papenfuss A.T."/>
            <person name="Fischer K."/>
        </authorList>
    </citation>
    <scope>NUCLEOTIDE SEQUENCE [LARGE SCALE GENOMIC DNA]</scope>
</reference>
<reference evidence="10" key="2">
    <citation type="submission" date="2020-01" db="EMBL/GenBank/DDBJ databases">
        <authorList>
            <person name="Korhonen P.K.K."/>
            <person name="Guangxu M.G."/>
            <person name="Wang T.W."/>
            <person name="Stroehlein A.J.S."/>
            <person name="Young N.D."/>
            <person name="Ang C.-S.A."/>
            <person name="Fernando D.W.F."/>
            <person name="Lu H.L."/>
            <person name="Taylor S.T."/>
            <person name="Ehtesham M.E.M."/>
            <person name="Najaraj S.H.N."/>
            <person name="Harsha G.H.G."/>
            <person name="Madugundu A.M."/>
            <person name="Renuse S.R."/>
            <person name="Holt D.H."/>
            <person name="Pandey A.P."/>
            <person name="Papenfuss A.P."/>
            <person name="Gasser R.B.G."/>
            <person name="Fischer K.F."/>
        </authorList>
    </citation>
    <scope>NUCLEOTIDE SEQUENCE</scope>
    <source>
        <strain evidence="10">SSS_KF_BRIS2020</strain>
    </source>
</reference>
<dbReference type="Pfam" id="PF22669">
    <property type="entry name" value="Exo_endo_phos2"/>
    <property type="match status" value="1"/>
</dbReference>
<dbReference type="FunFam" id="3.60.10.10:FF:000004">
    <property type="entry name" value="Type II inositol 1,4,5-trisphosphate 5-phosphatase"/>
    <property type="match status" value="1"/>
</dbReference>
<dbReference type="SMART" id="SM00324">
    <property type="entry name" value="RhoGAP"/>
    <property type="match status" value="1"/>
</dbReference>
<keyword evidence="7" id="KW-0968">Cytoplasmic vesicle</keyword>
<dbReference type="PANTHER" id="PTHR11200">
    <property type="entry name" value="INOSITOL 5-PHOSPHATASE"/>
    <property type="match status" value="1"/>
</dbReference>
<dbReference type="SUPFAM" id="SSF48350">
    <property type="entry name" value="GTPase activation domain, GAP"/>
    <property type="match status" value="1"/>
</dbReference>
<dbReference type="AlphaFoldDB" id="A0A834RG78"/>
<dbReference type="GO" id="GO:0046856">
    <property type="term" value="P:phosphatidylinositol dephosphorylation"/>
    <property type="evidence" value="ECO:0007669"/>
    <property type="project" value="InterPro"/>
</dbReference>
<evidence type="ECO:0000256" key="4">
    <source>
        <dbReference type="ARBA" id="ARBA00022753"/>
    </source>
</evidence>
<accession>A0A834RG78</accession>
<reference evidence="11" key="3">
    <citation type="submission" date="2022-06" db="UniProtKB">
        <authorList>
            <consortium name="EnsemblMetazoa"/>
        </authorList>
    </citation>
    <scope>IDENTIFICATION</scope>
</reference>
<evidence type="ECO:0000256" key="7">
    <source>
        <dbReference type="ARBA" id="ARBA00023329"/>
    </source>
</evidence>
<dbReference type="Gene3D" id="3.60.10.10">
    <property type="entry name" value="Endonuclease/exonuclease/phosphatase"/>
    <property type="match status" value="1"/>
</dbReference>
<gene>
    <name evidence="10" type="ORF">SSS_3886</name>
</gene>
<evidence type="ECO:0000256" key="8">
    <source>
        <dbReference type="SAM" id="MobiDB-lite"/>
    </source>
</evidence>
<dbReference type="SMART" id="SM00128">
    <property type="entry name" value="IPPc"/>
    <property type="match status" value="1"/>
</dbReference>
<dbReference type="GO" id="GO:0007165">
    <property type="term" value="P:signal transduction"/>
    <property type="evidence" value="ECO:0007669"/>
    <property type="project" value="InterPro"/>
</dbReference>
<dbReference type="Gene3D" id="1.10.555.10">
    <property type="entry name" value="Rho GTPase activation protein"/>
    <property type="match status" value="1"/>
</dbReference>
<organism evidence="10">
    <name type="scientific">Sarcoptes scabiei</name>
    <name type="common">Itch mite</name>
    <name type="synonym">Acarus scabiei</name>
    <dbReference type="NCBI Taxonomy" id="52283"/>
    <lineage>
        <taxon>Eukaryota</taxon>
        <taxon>Metazoa</taxon>
        <taxon>Ecdysozoa</taxon>
        <taxon>Arthropoda</taxon>
        <taxon>Chelicerata</taxon>
        <taxon>Arachnida</taxon>
        <taxon>Acari</taxon>
        <taxon>Acariformes</taxon>
        <taxon>Sarcoptiformes</taxon>
        <taxon>Astigmata</taxon>
        <taxon>Psoroptidia</taxon>
        <taxon>Sarcoptoidea</taxon>
        <taxon>Sarcoptidae</taxon>
        <taxon>Sarcoptinae</taxon>
        <taxon>Sarcoptes</taxon>
    </lineage>
</organism>
<dbReference type="Pfam" id="PF00620">
    <property type="entry name" value="RhoGAP"/>
    <property type="match status" value="1"/>
</dbReference>
<dbReference type="GO" id="GO:0031901">
    <property type="term" value="C:early endosome membrane"/>
    <property type="evidence" value="ECO:0007669"/>
    <property type="project" value="UniProtKB-SubCell"/>
</dbReference>
<dbReference type="EMBL" id="WVUK01000051">
    <property type="protein sequence ID" value="KAF7494947.1"/>
    <property type="molecule type" value="Genomic_DNA"/>
</dbReference>
<feature type="region of interest" description="Disordered" evidence="8">
    <location>
        <begin position="1051"/>
        <end position="1074"/>
    </location>
</feature>
<comment type="similarity">
    <text evidence="3">Belongs to the inositol 1,4,5-trisphosphate 5-phosphatase type II family.</text>
</comment>
<dbReference type="InterPro" id="IPR000300">
    <property type="entry name" value="IPPc"/>
</dbReference>
<dbReference type="Proteomes" id="UP000070412">
    <property type="component" value="Unassembled WGS sequence"/>
</dbReference>
<dbReference type="InterPro" id="IPR046985">
    <property type="entry name" value="IP5"/>
</dbReference>
<dbReference type="InterPro" id="IPR037793">
    <property type="entry name" value="OCRL1/INPP5B_INPP5c"/>
</dbReference>
<evidence type="ECO:0000313" key="11">
    <source>
        <dbReference type="EnsemblMetazoa" id="KAF7494947.1"/>
    </source>
</evidence>
<dbReference type="InterPro" id="IPR048869">
    <property type="entry name" value="OCRL-1_2_ASH"/>
</dbReference>
<dbReference type="InterPro" id="IPR036691">
    <property type="entry name" value="Endo/exonu/phosph_ase_sf"/>
</dbReference>
<dbReference type="Pfam" id="PF21310">
    <property type="entry name" value="OCRL-like_ASH"/>
    <property type="match status" value="1"/>
</dbReference>
<feature type="domain" description="Rho-GAP" evidence="9">
    <location>
        <begin position="903"/>
        <end position="1090"/>
    </location>
</feature>
<evidence type="ECO:0000256" key="5">
    <source>
        <dbReference type="ARBA" id="ARBA00022801"/>
    </source>
</evidence>
<feature type="compositionally biased region" description="Low complexity" evidence="8">
    <location>
        <begin position="1054"/>
        <end position="1072"/>
    </location>
</feature>
<sequence length="1185" mass="136624">MDLNNETMIDKKEKIIIDDGIDRYTNDGQSLEFLQSDDHQCCAILDVILLDNLMQSSKSIGLIRSVSCNSCCLFVWSSSFNIEAIVPIDDHFKFRLVSLDSITKDLLVLESDLSLIIEYSCDSLQSSPTQSRSSLRKEDEIILEFDPLMNNHLNDMPDEINRIDQNDSNDELLFKFVLSYHQKTNKFISTLQNFVGETQKQSNDFKWINVYSSESFLSRLSSSSASVDRKLSEIFQKILSSSVIDDNNTDVRKRSESNQSNKLLQSEKKEIDTYQMVIMDRGERSESYKKLPERSENPSKLDLISCKDLNDSVKVDSSINKNPNEAISQSQANSLQENLLNQSLNIKPKEPLFLIKEEQQEQQQDSPVSFDRFSIDQQEWSPFNDFNREYLIQTATEERRNEYVSYDNYSLFIGTWNVNGQTLTRADLIKKYFLSIDTNGPDLYAIGFQELDLSKEAFLFNDNKREDYWLKICEQSLHPDRNYFLVKKIRLIGMMIVVFAAQEFLPLIKNVAAETVGTGILGKMGNKGGVAVRFDLHDTSICFVNCHLAAHVEQFERRNSDFREINSRLQFQSLKPFPKRICDHDQIYWFGDLNYRIMRLNSDDVKQLLDDGHIDIVLAHDQLLKQMQLNNCFQGFTEGPINYQPSYKYNPGTNQWDSSEKRRPPAWCDRILWKGENITQTSYRVHLELKDSDHKPVSSWFQSKVLQIDHLKKRKVYEDVMKKMDRMENELLPQVTIDTTEITFGTVSFNENVCRHLNLVNIGQSRIRFRFINKPNDSNFCKPWLRVTPSAGKIKIKEKITIMFEMNFDDPSMAHKFNYGLEKLVDTLVLSLIGGKDIFITVSGDYRLSSFGCSLDTLVSLERPISTMTLDEFRKKFPIKSFDTNLREKMMECVLGKHDEQKISLESKKFPIPKELYFLIDQLVQTNNVDISVFQSSGLENEFFIIRDALDMNQPESIRNVSKHSIGEALLLFLETLAEPIVPFRFYHRIMKLSESSVDCREIYNELPLINKNVLNYLIKFLQEICQSSGTDKFLNKLYVAKLFGPIIVREPSDTNNNNNRSQNTSTSSTSNPWTGQFVSYIPEKKDAPSTIPSSSSSSLLSFTSPSFQTNSIDQDLNVNFHNDRMKPSVALNKVNKSSSSTSLSTIFSFSTSHSSSVPNFKEFLNESLTPEQLFVNVLLNINDW</sequence>
<dbReference type="InterPro" id="IPR013783">
    <property type="entry name" value="Ig-like_fold"/>
</dbReference>
<dbReference type="InterPro" id="IPR000198">
    <property type="entry name" value="RhoGAP_dom"/>
</dbReference>
<dbReference type="GO" id="GO:0052745">
    <property type="term" value="F:inositol phosphate phosphatase activity"/>
    <property type="evidence" value="ECO:0007669"/>
    <property type="project" value="InterPro"/>
</dbReference>
<dbReference type="GO" id="GO:0030670">
    <property type="term" value="C:phagocytic vesicle membrane"/>
    <property type="evidence" value="ECO:0007669"/>
    <property type="project" value="UniProtKB-SubCell"/>
</dbReference>
<dbReference type="EnsemblMetazoa" id="SSS_3886s_mrna">
    <property type="protein sequence ID" value="KAF7494947.1"/>
    <property type="gene ID" value="SSS_3886"/>
</dbReference>
<evidence type="ECO:0000256" key="6">
    <source>
        <dbReference type="ARBA" id="ARBA00023098"/>
    </source>
</evidence>
<dbReference type="PROSITE" id="PS50238">
    <property type="entry name" value="RHOGAP"/>
    <property type="match status" value="1"/>
</dbReference>
<name>A0A834RG78_SARSC</name>
<evidence type="ECO:0000256" key="1">
    <source>
        <dbReference type="ARBA" id="ARBA00004146"/>
    </source>
</evidence>
<keyword evidence="5" id="KW-0378">Hydrolase</keyword>
<protein>
    <submittedName>
        <fullName evidence="10">Type II inositol 1,4,5-trisphosphate 5-phosphatase</fullName>
    </submittedName>
</protein>
<keyword evidence="12" id="KW-1185">Reference proteome</keyword>
<dbReference type="InterPro" id="IPR008936">
    <property type="entry name" value="Rho_GTPase_activation_prot"/>
</dbReference>
<dbReference type="CDD" id="cd09093">
    <property type="entry name" value="INPP5c_INPP5B"/>
    <property type="match status" value="1"/>
</dbReference>
<keyword evidence="4" id="KW-0967">Endosome</keyword>
<evidence type="ECO:0000256" key="3">
    <source>
        <dbReference type="ARBA" id="ARBA00005910"/>
    </source>
</evidence>
<proteinExistence type="inferred from homology"/>
<evidence type="ECO:0000256" key="2">
    <source>
        <dbReference type="ARBA" id="ARBA00004580"/>
    </source>
</evidence>
<keyword evidence="6" id="KW-0443">Lipid metabolism</keyword>
<comment type="subcellular location">
    <subcellularLocation>
        <location evidence="2">Cytoplasmic vesicle</location>
        <location evidence="2">Phagosome membrane</location>
    </subcellularLocation>
    <subcellularLocation>
        <location evidence="1">Early endosome membrane</location>
    </subcellularLocation>
</comment>